<name>A0ABV7V6I4_9SPHN</name>
<feature type="transmembrane region" description="Helical" evidence="1">
    <location>
        <begin position="39"/>
        <end position="65"/>
    </location>
</feature>
<keyword evidence="1" id="KW-0472">Membrane</keyword>
<evidence type="ECO:0000313" key="3">
    <source>
        <dbReference type="Proteomes" id="UP001595683"/>
    </source>
</evidence>
<gene>
    <name evidence="2" type="ORF">ACFOOT_15285</name>
</gene>
<dbReference type="EMBL" id="JBHRYE010000024">
    <property type="protein sequence ID" value="MFC3672784.1"/>
    <property type="molecule type" value="Genomic_DNA"/>
</dbReference>
<evidence type="ECO:0000256" key="1">
    <source>
        <dbReference type="SAM" id="Phobius"/>
    </source>
</evidence>
<keyword evidence="1" id="KW-1133">Transmembrane helix</keyword>
<proteinExistence type="predicted"/>
<comment type="caution">
    <text evidence="2">The sequence shown here is derived from an EMBL/GenBank/DDBJ whole genome shotgun (WGS) entry which is preliminary data.</text>
</comment>
<dbReference type="RefSeq" id="WP_191325512.1">
    <property type="nucleotide sequence ID" value="NZ_BMZP01000018.1"/>
</dbReference>
<protein>
    <submittedName>
        <fullName evidence="2">Uncharacterized protein</fullName>
    </submittedName>
</protein>
<reference evidence="3" key="1">
    <citation type="journal article" date="2019" name="Int. J. Syst. Evol. Microbiol.">
        <title>The Global Catalogue of Microorganisms (GCM) 10K type strain sequencing project: providing services to taxonomists for standard genome sequencing and annotation.</title>
        <authorList>
            <consortium name="The Broad Institute Genomics Platform"/>
            <consortium name="The Broad Institute Genome Sequencing Center for Infectious Disease"/>
            <person name="Wu L."/>
            <person name="Ma J."/>
        </authorList>
    </citation>
    <scope>NUCLEOTIDE SEQUENCE [LARGE SCALE GENOMIC DNA]</scope>
    <source>
        <strain evidence="3">KCTC 42224</strain>
    </source>
</reference>
<sequence>MQTRLIEVVPDMESWPAWGARLIRKNPAKTIALASATPIVAVAAIPTAATLTGVAVVSVIADLWLSDEKIKRVQIKDALALRDPNGDAPETNRIYAFHPDRSRETLVIQAASFHSQIIGEQIAHLVAFIRSTVAAREIKISVFSENGATVAVTGPVQAEDLNIKAHAGSARHHSVELRYDEPEIVPSNGLPFWMKAFPEVVAAFYGATKGSVNRSVLIDTSFGLSASLAKSAGIDTNWLGRQRFAIDAKFG</sequence>
<keyword evidence="3" id="KW-1185">Reference proteome</keyword>
<organism evidence="2 3">
    <name type="scientific">Novosphingobium pokkalii</name>
    <dbReference type="NCBI Taxonomy" id="1770194"/>
    <lineage>
        <taxon>Bacteria</taxon>
        <taxon>Pseudomonadati</taxon>
        <taxon>Pseudomonadota</taxon>
        <taxon>Alphaproteobacteria</taxon>
        <taxon>Sphingomonadales</taxon>
        <taxon>Sphingomonadaceae</taxon>
        <taxon>Novosphingobium</taxon>
    </lineage>
</organism>
<keyword evidence="1" id="KW-0812">Transmembrane</keyword>
<accession>A0ABV7V6I4</accession>
<dbReference type="Proteomes" id="UP001595683">
    <property type="component" value="Unassembled WGS sequence"/>
</dbReference>
<evidence type="ECO:0000313" key="2">
    <source>
        <dbReference type="EMBL" id="MFC3672784.1"/>
    </source>
</evidence>